<evidence type="ECO:0000313" key="3">
    <source>
        <dbReference type="Proteomes" id="UP000008837"/>
    </source>
</evidence>
<evidence type="ECO:0000313" key="2">
    <source>
        <dbReference type="EMBL" id="EDP44891.1"/>
    </source>
</evidence>
<dbReference type="VEuPathDB" id="FungiDB:MGL_0698"/>
<name>A8PUJ2_MALGO</name>
<dbReference type="KEGG" id="mgl:MGL_0698"/>
<keyword evidence="3" id="KW-1185">Reference proteome</keyword>
<dbReference type="FunCoup" id="A8PUJ2">
    <property type="interactions" value="213"/>
</dbReference>
<proteinExistence type="inferred from homology"/>
<evidence type="ECO:0000256" key="1">
    <source>
        <dbReference type="ARBA" id="ARBA00006315"/>
    </source>
</evidence>
<dbReference type="InterPro" id="IPR002737">
    <property type="entry name" value="MEMO1_fam"/>
</dbReference>
<dbReference type="EMBL" id="AAYY01000002">
    <property type="protein sequence ID" value="EDP44891.1"/>
    <property type="molecule type" value="Genomic_DNA"/>
</dbReference>
<dbReference type="Pfam" id="PF01875">
    <property type="entry name" value="Memo"/>
    <property type="match status" value="1"/>
</dbReference>
<sequence>MSEEVDEAEHSIEMHLPYIYKVWGERDVKIVPVLVGHLPEQMNFAYALCFAQYFADPRTLFVISSDFCHWGSRFQYTWYQPTSTSKGIMLSSANKSCIEPKMPIYQSIQNLDAEGMSAISFNKHGSRRARQAFAMHLTKTGNTICGRNPILLLLTILEILEDRGAMFECRFTHYKQSNACCHVQDSSVSYATAYIRSSTQ</sequence>
<gene>
    <name evidence="2" type="ORF">MGL_0698</name>
</gene>
<dbReference type="InParanoid" id="A8PUJ2"/>
<dbReference type="OrthoDB" id="417112at2759"/>
<dbReference type="NCBIfam" id="TIGR04336">
    <property type="entry name" value="AmmeMemoSam_B"/>
    <property type="match status" value="1"/>
</dbReference>
<dbReference type="PANTHER" id="PTHR11060:SF0">
    <property type="entry name" value="PROTEIN MEMO1"/>
    <property type="match status" value="1"/>
</dbReference>
<dbReference type="Proteomes" id="UP000008837">
    <property type="component" value="Unassembled WGS sequence"/>
</dbReference>
<dbReference type="Gene3D" id="3.40.830.10">
    <property type="entry name" value="LigB-like"/>
    <property type="match status" value="1"/>
</dbReference>
<dbReference type="AlphaFoldDB" id="A8PUJ2"/>
<dbReference type="STRING" id="425265.A8PUJ2"/>
<protein>
    <recommendedName>
        <fullName evidence="4">AmmeMemoRadiSam system protein B</fullName>
    </recommendedName>
</protein>
<evidence type="ECO:0008006" key="4">
    <source>
        <dbReference type="Google" id="ProtNLM"/>
    </source>
</evidence>
<reference evidence="2 3" key="1">
    <citation type="journal article" date="2007" name="Proc. Natl. Acad. Sci. U.S.A.">
        <title>Dandruff-associated Malassezia genomes reveal convergent and divergent virulence traits shared with plant and human fungal pathogens.</title>
        <authorList>
            <person name="Xu J."/>
            <person name="Saunders C.W."/>
            <person name="Hu P."/>
            <person name="Grant R.A."/>
            <person name="Boekhout T."/>
            <person name="Kuramae E.E."/>
            <person name="Kronstad J.W."/>
            <person name="Deangelis Y.M."/>
            <person name="Reeder N.L."/>
            <person name="Johnstone K.R."/>
            <person name="Leland M."/>
            <person name="Fieno A.M."/>
            <person name="Begley W.M."/>
            <person name="Sun Y."/>
            <person name="Lacey M.P."/>
            <person name="Chaudhary T."/>
            <person name="Keough T."/>
            <person name="Chu L."/>
            <person name="Sears R."/>
            <person name="Yuan B."/>
            <person name="Dawson T.L.Jr."/>
        </authorList>
    </citation>
    <scope>NUCLEOTIDE SEQUENCE [LARGE SCALE GENOMIC DNA]</scope>
    <source>
        <strain evidence="3">ATCC MYA-4612 / CBS 7966</strain>
    </source>
</reference>
<dbReference type="RefSeq" id="XP_001732105.1">
    <property type="nucleotide sequence ID" value="XM_001732053.1"/>
</dbReference>
<dbReference type="OMA" id="CASHAFQ"/>
<organism evidence="2 3">
    <name type="scientific">Malassezia globosa (strain ATCC MYA-4612 / CBS 7966)</name>
    <name type="common">Dandruff-associated fungus</name>
    <dbReference type="NCBI Taxonomy" id="425265"/>
    <lineage>
        <taxon>Eukaryota</taxon>
        <taxon>Fungi</taxon>
        <taxon>Dikarya</taxon>
        <taxon>Basidiomycota</taxon>
        <taxon>Ustilaginomycotina</taxon>
        <taxon>Malasseziomycetes</taxon>
        <taxon>Malasseziales</taxon>
        <taxon>Malasseziaceae</taxon>
        <taxon>Malassezia</taxon>
    </lineage>
</organism>
<comment type="similarity">
    <text evidence="1">Belongs to the MEMO1 family.</text>
</comment>
<dbReference type="CDD" id="cd07361">
    <property type="entry name" value="MEMO_like"/>
    <property type="match status" value="1"/>
</dbReference>
<dbReference type="PANTHER" id="PTHR11060">
    <property type="entry name" value="PROTEIN MEMO1"/>
    <property type="match status" value="1"/>
</dbReference>
<accession>A8PUJ2</accession>
<dbReference type="GeneID" id="5856411"/>
<comment type="caution">
    <text evidence="2">The sequence shown here is derived from an EMBL/GenBank/DDBJ whole genome shotgun (WGS) entry which is preliminary data.</text>
</comment>